<accession>A0A6C0AM82</accession>
<name>A0A6C0AM82_9ZZZZ</name>
<sequence length="217" mass="25339">MLDSKTIDDSLFNLAKSGRAVKLLYNKEPVQICTSTLYSPFGVKPIIKEWSNFTEYNLDCSLNQSNSENSVLFRETIERIDQIIQDLVKDNLNLFNVKDNNFVYNNILRQNGNYPKLVKFNLPRDKNGNFESFIFDIKKDKVPITENNIEDILCKGKIFKSIIECVKIWCYNGKVGSIWKIVQLKFSEKEQEQEDILKNKTINDKNNIYTQLMINDD</sequence>
<protein>
    <submittedName>
        <fullName evidence="1">Uncharacterized protein</fullName>
    </submittedName>
</protein>
<organism evidence="1">
    <name type="scientific">viral metagenome</name>
    <dbReference type="NCBI Taxonomy" id="1070528"/>
    <lineage>
        <taxon>unclassified sequences</taxon>
        <taxon>metagenomes</taxon>
        <taxon>organismal metagenomes</taxon>
    </lineage>
</organism>
<dbReference type="EMBL" id="MN740717">
    <property type="protein sequence ID" value="QHS80726.1"/>
    <property type="molecule type" value="Genomic_DNA"/>
</dbReference>
<dbReference type="AlphaFoldDB" id="A0A6C0AM82"/>
<evidence type="ECO:0000313" key="1">
    <source>
        <dbReference type="EMBL" id="QHS80726.1"/>
    </source>
</evidence>
<proteinExistence type="predicted"/>
<reference evidence="1" key="1">
    <citation type="journal article" date="2020" name="Nature">
        <title>Giant virus diversity and host interactions through global metagenomics.</title>
        <authorList>
            <person name="Schulz F."/>
            <person name="Roux S."/>
            <person name="Paez-Espino D."/>
            <person name="Jungbluth S."/>
            <person name="Walsh D.A."/>
            <person name="Denef V.J."/>
            <person name="McMahon K.D."/>
            <person name="Konstantinidis K.T."/>
            <person name="Eloe-Fadrosh E.A."/>
            <person name="Kyrpides N.C."/>
            <person name="Woyke T."/>
        </authorList>
    </citation>
    <scope>NUCLEOTIDE SEQUENCE</scope>
    <source>
        <strain evidence="1">GVMAG-S-1091796-13</strain>
    </source>
</reference>